<dbReference type="InterPro" id="IPR013094">
    <property type="entry name" value="AB_hydrolase_3"/>
</dbReference>
<keyword evidence="2 4" id="KW-0378">Hydrolase</keyword>
<proteinExistence type="inferred from homology"/>
<dbReference type="FunFam" id="3.40.50.1820:FF:000089">
    <property type="entry name" value="Alpha/beta hydrolase"/>
    <property type="match status" value="1"/>
</dbReference>
<gene>
    <name evidence="4" type="ORF">FNH09_26065</name>
</gene>
<dbReference type="EMBL" id="VJZD01000119">
    <property type="protein sequence ID" value="MPY34582.1"/>
    <property type="molecule type" value="Genomic_DNA"/>
</dbReference>
<dbReference type="Pfam" id="PF07859">
    <property type="entry name" value="Abhydrolase_3"/>
    <property type="match status" value="1"/>
</dbReference>
<evidence type="ECO:0000313" key="5">
    <source>
        <dbReference type="Proteomes" id="UP000325849"/>
    </source>
</evidence>
<dbReference type="Proteomes" id="UP000325849">
    <property type="component" value="Unassembled WGS sequence"/>
</dbReference>
<evidence type="ECO:0000256" key="2">
    <source>
        <dbReference type="ARBA" id="ARBA00022801"/>
    </source>
</evidence>
<reference evidence="4 5" key="1">
    <citation type="submission" date="2019-07" db="EMBL/GenBank/DDBJ databases">
        <title>New species of Amycolatopsis and Streptomyces.</title>
        <authorList>
            <person name="Duangmal K."/>
            <person name="Teo W.F.A."/>
            <person name="Lipun K."/>
        </authorList>
    </citation>
    <scope>NUCLEOTIDE SEQUENCE [LARGE SCALE GENOMIC DNA]</scope>
    <source>
        <strain evidence="4 5">NBRC 109810</strain>
    </source>
</reference>
<dbReference type="SUPFAM" id="SSF53474">
    <property type="entry name" value="alpha/beta-Hydrolases"/>
    <property type="match status" value="1"/>
</dbReference>
<dbReference type="Gene3D" id="3.40.50.1820">
    <property type="entry name" value="alpha/beta hydrolase"/>
    <property type="match status" value="1"/>
</dbReference>
<organism evidence="4 5">
    <name type="scientific">Streptomyces adustus</name>
    <dbReference type="NCBI Taxonomy" id="1609272"/>
    <lineage>
        <taxon>Bacteria</taxon>
        <taxon>Bacillati</taxon>
        <taxon>Actinomycetota</taxon>
        <taxon>Actinomycetes</taxon>
        <taxon>Kitasatosporales</taxon>
        <taxon>Streptomycetaceae</taxon>
        <taxon>Streptomyces</taxon>
    </lineage>
</organism>
<dbReference type="PANTHER" id="PTHR48081">
    <property type="entry name" value="AB HYDROLASE SUPERFAMILY PROTEIN C4A8.06C"/>
    <property type="match status" value="1"/>
</dbReference>
<comment type="similarity">
    <text evidence="1">Belongs to the 'GDXG' lipolytic enzyme family.</text>
</comment>
<evidence type="ECO:0000313" key="4">
    <source>
        <dbReference type="EMBL" id="MPY34582.1"/>
    </source>
</evidence>
<dbReference type="OrthoDB" id="128186at2"/>
<dbReference type="AlphaFoldDB" id="A0A5N8VIR4"/>
<sequence>MPLHPIVEGIRNYRLATGFTPLYTMSVEEARKADAATEASVWDWIEPPKEIFDMDIAGPAGPMTLRVYRPQTESDEPLPVLVYFFGGGFVVGSLDTSEAFCRALCSMVSCVVVSVSYRLAPEHPFPAAIDDCHAAVKWVAENGSRIGVDGSRIAVAGDSNGGTLAAAVSLMARDEDGPRISAQVLVYPAMQAGSATDSMRENVDPMFFNGISVPWFWGLYLADPADGDSPYASPLNASDHSGLPPALMITAEFCPLRDEGKAYADALALAQVPVEHHAYADLPHGFLSMAAVLDTAREALDGIVDFLRRRLGLKEGSAERSGT</sequence>
<comment type="caution">
    <text evidence="4">The sequence shown here is derived from an EMBL/GenBank/DDBJ whole genome shotgun (WGS) entry which is preliminary data.</text>
</comment>
<evidence type="ECO:0000259" key="3">
    <source>
        <dbReference type="Pfam" id="PF07859"/>
    </source>
</evidence>
<feature type="domain" description="Alpha/beta hydrolase fold-3" evidence="3">
    <location>
        <begin position="81"/>
        <end position="287"/>
    </location>
</feature>
<accession>A0A5N8VIR4</accession>
<dbReference type="InterPro" id="IPR029058">
    <property type="entry name" value="AB_hydrolase_fold"/>
</dbReference>
<dbReference type="InterPro" id="IPR050300">
    <property type="entry name" value="GDXG_lipolytic_enzyme"/>
</dbReference>
<keyword evidence="5" id="KW-1185">Reference proteome</keyword>
<name>A0A5N8VIR4_9ACTN</name>
<dbReference type="GO" id="GO:0016787">
    <property type="term" value="F:hydrolase activity"/>
    <property type="evidence" value="ECO:0007669"/>
    <property type="project" value="UniProtKB-KW"/>
</dbReference>
<protein>
    <submittedName>
        <fullName evidence="4">Alpha/beta hydrolase</fullName>
    </submittedName>
</protein>
<dbReference type="PANTHER" id="PTHR48081:SF8">
    <property type="entry name" value="ALPHA_BETA HYDROLASE FOLD-3 DOMAIN-CONTAINING PROTEIN-RELATED"/>
    <property type="match status" value="1"/>
</dbReference>
<evidence type="ECO:0000256" key="1">
    <source>
        <dbReference type="ARBA" id="ARBA00010515"/>
    </source>
</evidence>